<comment type="caution">
    <text evidence="10">The sequence shown here is derived from an EMBL/GenBank/DDBJ whole genome shotgun (WGS) entry which is preliminary data.</text>
</comment>
<dbReference type="CDD" id="cd00383">
    <property type="entry name" value="trans_reg_C"/>
    <property type="match status" value="1"/>
</dbReference>
<name>A0ABV7MNT9_9HYPH</name>
<evidence type="ECO:0000256" key="6">
    <source>
        <dbReference type="PROSITE-ProRule" id="PRU00169"/>
    </source>
</evidence>
<dbReference type="PANTHER" id="PTHR48111">
    <property type="entry name" value="REGULATOR OF RPOS"/>
    <property type="match status" value="1"/>
</dbReference>
<dbReference type="InterPro" id="IPR001867">
    <property type="entry name" value="OmpR/PhoB-type_DNA-bd"/>
</dbReference>
<dbReference type="PROSITE" id="PS50110">
    <property type="entry name" value="RESPONSE_REGULATORY"/>
    <property type="match status" value="1"/>
</dbReference>
<proteinExistence type="predicted"/>
<feature type="domain" description="OmpR/PhoB-type" evidence="9">
    <location>
        <begin position="148"/>
        <end position="248"/>
    </location>
</feature>
<evidence type="ECO:0000256" key="3">
    <source>
        <dbReference type="ARBA" id="ARBA00023015"/>
    </source>
</evidence>
<keyword evidence="3" id="KW-0805">Transcription regulation</keyword>
<keyword evidence="5" id="KW-0804">Transcription</keyword>
<dbReference type="SMART" id="SM00448">
    <property type="entry name" value="REC"/>
    <property type="match status" value="1"/>
</dbReference>
<dbReference type="PANTHER" id="PTHR48111:SF4">
    <property type="entry name" value="DNA-BINDING DUAL TRANSCRIPTIONAL REGULATOR OMPR"/>
    <property type="match status" value="1"/>
</dbReference>
<dbReference type="Pfam" id="PF00486">
    <property type="entry name" value="Trans_reg_C"/>
    <property type="match status" value="1"/>
</dbReference>
<dbReference type="SUPFAM" id="SSF46894">
    <property type="entry name" value="C-terminal effector domain of the bipartite response regulators"/>
    <property type="match status" value="1"/>
</dbReference>
<protein>
    <submittedName>
        <fullName evidence="10">Response regulator</fullName>
    </submittedName>
</protein>
<reference evidence="11" key="1">
    <citation type="journal article" date="2019" name="Int. J. Syst. Evol. Microbiol.">
        <title>The Global Catalogue of Microorganisms (GCM) 10K type strain sequencing project: providing services to taxonomists for standard genome sequencing and annotation.</title>
        <authorList>
            <consortium name="The Broad Institute Genomics Platform"/>
            <consortium name="The Broad Institute Genome Sequencing Center for Infectious Disease"/>
            <person name="Wu L."/>
            <person name="Ma J."/>
        </authorList>
    </citation>
    <scope>NUCLEOTIDE SEQUENCE [LARGE SCALE GENOMIC DNA]</scope>
    <source>
        <strain evidence="11">ICMP 19515</strain>
    </source>
</reference>
<dbReference type="Gene3D" id="3.40.50.2300">
    <property type="match status" value="1"/>
</dbReference>
<evidence type="ECO:0000259" key="9">
    <source>
        <dbReference type="PROSITE" id="PS51755"/>
    </source>
</evidence>
<feature type="modified residue" description="4-aspartylphosphate" evidence="6">
    <location>
        <position position="71"/>
    </location>
</feature>
<keyword evidence="11" id="KW-1185">Reference proteome</keyword>
<evidence type="ECO:0000313" key="11">
    <source>
        <dbReference type="Proteomes" id="UP001595648"/>
    </source>
</evidence>
<dbReference type="SMART" id="SM00862">
    <property type="entry name" value="Trans_reg_C"/>
    <property type="match status" value="1"/>
</dbReference>
<dbReference type="Gene3D" id="6.10.250.690">
    <property type="match status" value="1"/>
</dbReference>
<sequence length="253" mass="28590">MAQRRRQNALDAESRLARQGSHILIVEDDFEIARMLGETLTDNGMIVKMAESGAQMDAALRNQKFDLIVLDVMLPGENGLNICRRLRAGTNIPILMLTALGEEIDRIFGLEIGADDYVTKPFSARELTARIRALLRRTAYAPDERDRSKVLRFDGWLLDPIRRRLYDPNNARVATTTHEFDLLLAFCRNAGRVLTREELLGVTHAGLAGPIERSIDVHISRIRRKIEKDARDPVLLRTVRLGGYIFTATVEEA</sequence>
<evidence type="ECO:0000256" key="4">
    <source>
        <dbReference type="ARBA" id="ARBA00023125"/>
    </source>
</evidence>
<evidence type="ECO:0000256" key="7">
    <source>
        <dbReference type="PROSITE-ProRule" id="PRU01091"/>
    </source>
</evidence>
<feature type="domain" description="Response regulatory" evidence="8">
    <location>
        <begin position="22"/>
        <end position="135"/>
    </location>
</feature>
<evidence type="ECO:0000259" key="8">
    <source>
        <dbReference type="PROSITE" id="PS50110"/>
    </source>
</evidence>
<accession>A0ABV7MNT9</accession>
<dbReference type="CDD" id="cd17574">
    <property type="entry name" value="REC_OmpR"/>
    <property type="match status" value="1"/>
</dbReference>
<evidence type="ECO:0000256" key="5">
    <source>
        <dbReference type="ARBA" id="ARBA00023163"/>
    </source>
</evidence>
<dbReference type="Pfam" id="PF00072">
    <property type="entry name" value="Response_reg"/>
    <property type="match status" value="1"/>
</dbReference>
<dbReference type="Gene3D" id="1.10.10.10">
    <property type="entry name" value="Winged helix-like DNA-binding domain superfamily/Winged helix DNA-binding domain"/>
    <property type="match status" value="1"/>
</dbReference>
<dbReference type="SUPFAM" id="SSF52172">
    <property type="entry name" value="CheY-like"/>
    <property type="match status" value="1"/>
</dbReference>
<keyword evidence="2" id="KW-0902">Two-component regulatory system</keyword>
<keyword evidence="4 7" id="KW-0238">DNA-binding</keyword>
<dbReference type="RefSeq" id="WP_378980175.1">
    <property type="nucleotide sequence ID" value="NZ_JBHRVD010000001.1"/>
</dbReference>
<gene>
    <name evidence="10" type="ORF">ACFOJ9_17425</name>
</gene>
<dbReference type="InterPro" id="IPR001789">
    <property type="entry name" value="Sig_transdc_resp-reg_receiver"/>
</dbReference>
<keyword evidence="1 6" id="KW-0597">Phosphoprotein</keyword>
<dbReference type="InterPro" id="IPR039420">
    <property type="entry name" value="WalR-like"/>
</dbReference>
<dbReference type="InterPro" id="IPR016032">
    <property type="entry name" value="Sig_transdc_resp-reg_C-effctor"/>
</dbReference>
<dbReference type="InterPro" id="IPR036388">
    <property type="entry name" value="WH-like_DNA-bd_sf"/>
</dbReference>
<feature type="DNA-binding region" description="OmpR/PhoB-type" evidence="7">
    <location>
        <begin position="148"/>
        <end position="248"/>
    </location>
</feature>
<dbReference type="InterPro" id="IPR011006">
    <property type="entry name" value="CheY-like_superfamily"/>
</dbReference>
<evidence type="ECO:0000313" key="10">
    <source>
        <dbReference type="EMBL" id="MFC3323550.1"/>
    </source>
</evidence>
<dbReference type="PROSITE" id="PS51755">
    <property type="entry name" value="OMPR_PHOB"/>
    <property type="match status" value="1"/>
</dbReference>
<dbReference type="Proteomes" id="UP001595648">
    <property type="component" value="Unassembled WGS sequence"/>
</dbReference>
<organism evidence="10 11">
    <name type="scientific">Mesorhizobium cantuariense</name>
    <dbReference type="NCBI Taxonomy" id="1300275"/>
    <lineage>
        <taxon>Bacteria</taxon>
        <taxon>Pseudomonadati</taxon>
        <taxon>Pseudomonadota</taxon>
        <taxon>Alphaproteobacteria</taxon>
        <taxon>Hyphomicrobiales</taxon>
        <taxon>Phyllobacteriaceae</taxon>
        <taxon>Mesorhizobium</taxon>
    </lineage>
</organism>
<evidence type="ECO:0000256" key="1">
    <source>
        <dbReference type="ARBA" id="ARBA00022553"/>
    </source>
</evidence>
<evidence type="ECO:0000256" key="2">
    <source>
        <dbReference type="ARBA" id="ARBA00023012"/>
    </source>
</evidence>
<dbReference type="EMBL" id="JBHRVD010000001">
    <property type="protein sequence ID" value="MFC3323550.1"/>
    <property type="molecule type" value="Genomic_DNA"/>
</dbReference>